<dbReference type="Pfam" id="PF00254">
    <property type="entry name" value="FKBP_C"/>
    <property type="match status" value="1"/>
</dbReference>
<feature type="signal peptide" evidence="6">
    <location>
        <begin position="1"/>
        <end position="18"/>
    </location>
</feature>
<keyword evidence="6" id="KW-0732">Signal</keyword>
<proteinExistence type="predicted"/>
<dbReference type="Gene3D" id="3.10.50.40">
    <property type="match status" value="1"/>
</dbReference>
<dbReference type="SUPFAM" id="SSF54534">
    <property type="entry name" value="FKBP-like"/>
    <property type="match status" value="1"/>
</dbReference>
<dbReference type="InterPro" id="IPR046357">
    <property type="entry name" value="PPIase_dom_sf"/>
</dbReference>
<comment type="catalytic activity">
    <reaction evidence="1 5">
        <text>[protein]-peptidylproline (omega=180) = [protein]-peptidylproline (omega=0)</text>
        <dbReference type="Rhea" id="RHEA:16237"/>
        <dbReference type="Rhea" id="RHEA-COMP:10747"/>
        <dbReference type="Rhea" id="RHEA-COMP:10748"/>
        <dbReference type="ChEBI" id="CHEBI:83833"/>
        <dbReference type="ChEBI" id="CHEBI:83834"/>
        <dbReference type="EC" id="5.2.1.8"/>
    </reaction>
</comment>
<dbReference type="PROSITE" id="PS50059">
    <property type="entry name" value="FKBP_PPIASE"/>
    <property type="match status" value="1"/>
</dbReference>
<dbReference type="EC" id="5.2.1.8" evidence="2 5"/>
<dbReference type="EMBL" id="JBBJCI010000035">
    <property type="protein sequence ID" value="KAK7253392.1"/>
    <property type="molecule type" value="Genomic_DNA"/>
</dbReference>
<name>A0ABR1GBW1_AURAN</name>
<sequence length="245" mass="25527">MVACNSLALLLSLRVSVAFMASPPKSLISKIAPLKAEATDETLYALGVNVATQLGDIRKLFPTEEMPQILRGIEDYLTNKVADPTDILRANANDINAMLQDRMVKVVADEQVKGLAAQEEAAAREGATRTASGLVIEHVKEGAGPQPTAASTVSVHYVGTLVDGTVFDSSRARGEPAQFAVKQVIAGWQEALLLMAEGGTAKLTIPADIAYGDAGSGDKIPGGATICFEVELIKVLSGGVGGLVL</sequence>
<evidence type="ECO:0000259" key="7">
    <source>
        <dbReference type="PROSITE" id="PS50059"/>
    </source>
</evidence>
<evidence type="ECO:0000256" key="2">
    <source>
        <dbReference type="ARBA" id="ARBA00013194"/>
    </source>
</evidence>
<dbReference type="InterPro" id="IPR000774">
    <property type="entry name" value="PPIase_FKBP_N"/>
</dbReference>
<keyword evidence="9" id="KW-1185">Reference proteome</keyword>
<keyword evidence="4 5" id="KW-0413">Isomerase</keyword>
<dbReference type="PANTHER" id="PTHR43811">
    <property type="entry name" value="FKBP-TYPE PEPTIDYL-PROLYL CIS-TRANS ISOMERASE FKPA"/>
    <property type="match status" value="1"/>
</dbReference>
<evidence type="ECO:0000256" key="3">
    <source>
        <dbReference type="ARBA" id="ARBA00023110"/>
    </source>
</evidence>
<feature type="domain" description="PPIase FKBP-type" evidence="7">
    <location>
        <begin position="150"/>
        <end position="236"/>
    </location>
</feature>
<gene>
    <name evidence="8" type="ORF">SO694_00001641</name>
</gene>
<feature type="chain" id="PRO_5046893555" description="peptidylprolyl isomerase" evidence="6">
    <location>
        <begin position="19"/>
        <end position="245"/>
    </location>
</feature>
<dbReference type="InterPro" id="IPR001179">
    <property type="entry name" value="PPIase_FKBP_dom"/>
</dbReference>
<organism evidence="8 9">
    <name type="scientific">Aureococcus anophagefferens</name>
    <name type="common">Harmful bloom alga</name>
    <dbReference type="NCBI Taxonomy" id="44056"/>
    <lineage>
        <taxon>Eukaryota</taxon>
        <taxon>Sar</taxon>
        <taxon>Stramenopiles</taxon>
        <taxon>Ochrophyta</taxon>
        <taxon>Pelagophyceae</taxon>
        <taxon>Pelagomonadales</taxon>
        <taxon>Pelagomonadaceae</taxon>
        <taxon>Aureococcus</taxon>
    </lineage>
</organism>
<reference evidence="8 9" key="1">
    <citation type="submission" date="2024-03" db="EMBL/GenBank/DDBJ databases">
        <title>Aureococcus anophagefferens CCMP1851 and Kratosvirus quantuckense: Draft genome of a second virus-susceptible host strain in the model system.</title>
        <authorList>
            <person name="Chase E."/>
            <person name="Truchon A.R."/>
            <person name="Schepens W."/>
            <person name="Wilhelm S.W."/>
        </authorList>
    </citation>
    <scope>NUCLEOTIDE SEQUENCE [LARGE SCALE GENOMIC DNA]</scope>
    <source>
        <strain evidence="8 9">CCMP1851</strain>
    </source>
</reference>
<comment type="caution">
    <text evidence="8">The sequence shown here is derived from an EMBL/GenBank/DDBJ whole genome shotgun (WGS) entry which is preliminary data.</text>
</comment>
<evidence type="ECO:0000313" key="8">
    <source>
        <dbReference type="EMBL" id="KAK7253392.1"/>
    </source>
</evidence>
<dbReference type="Pfam" id="PF01346">
    <property type="entry name" value="FKBP_N"/>
    <property type="match status" value="1"/>
</dbReference>
<protein>
    <recommendedName>
        <fullName evidence="2 5">peptidylprolyl isomerase</fullName>
        <ecNumber evidence="2 5">5.2.1.8</ecNumber>
    </recommendedName>
</protein>
<dbReference type="Proteomes" id="UP001363151">
    <property type="component" value="Unassembled WGS sequence"/>
</dbReference>
<dbReference type="PANTHER" id="PTHR43811:SF19">
    <property type="entry name" value="39 KDA FK506-BINDING NUCLEAR PROTEIN"/>
    <property type="match status" value="1"/>
</dbReference>
<keyword evidence="3 5" id="KW-0697">Rotamase</keyword>
<evidence type="ECO:0000256" key="6">
    <source>
        <dbReference type="SAM" id="SignalP"/>
    </source>
</evidence>
<evidence type="ECO:0000256" key="4">
    <source>
        <dbReference type="ARBA" id="ARBA00023235"/>
    </source>
</evidence>
<evidence type="ECO:0000256" key="1">
    <source>
        <dbReference type="ARBA" id="ARBA00000971"/>
    </source>
</evidence>
<accession>A0ABR1GBW1</accession>
<evidence type="ECO:0000256" key="5">
    <source>
        <dbReference type="PROSITE-ProRule" id="PRU00277"/>
    </source>
</evidence>
<evidence type="ECO:0000313" key="9">
    <source>
        <dbReference type="Proteomes" id="UP001363151"/>
    </source>
</evidence>